<comment type="caution">
    <text evidence="2">The sequence shown here is derived from an EMBL/GenBank/DDBJ whole genome shotgun (WGS) entry which is preliminary data.</text>
</comment>
<accession>A0ABX1AHA7</accession>
<reference evidence="2 3" key="1">
    <citation type="submission" date="2020-03" db="EMBL/GenBank/DDBJ databases">
        <title>Draft genome of Streptomyces sp. ventii, isolated from the Axial Seamount in the Pacific Ocean, and resequencing of the two type strains Streptomyces lonarensis strain NCL 716 and Streptomyces bohaiensis strain 11A07.</title>
        <authorList>
            <person name="Loughran R.M."/>
            <person name="Pfannmuller K.M."/>
            <person name="Wasson B.J."/>
            <person name="Deadmond M.C."/>
            <person name="Paddock B.E."/>
            <person name="Koyack M.J."/>
            <person name="Gallegos D.A."/>
            <person name="Mitchell E.A."/>
            <person name="Ushijima B."/>
            <person name="Saw J.H."/>
            <person name="Mcphail K.L."/>
            <person name="Videau P."/>
        </authorList>
    </citation>
    <scope>NUCLEOTIDE SEQUENCE [LARGE SCALE GENOMIC DNA]</scope>
    <source>
        <strain evidence="3">5675061</strain>
    </source>
</reference>
<keyword evidence="3" id="KW-1185">Reference proteome</keyword>
<protein>
    <recommendedName>
        <fullName evidence="4">DUF4157 domain-containing protein</fullName>
    </recommendedName>
</protein>
<name>A0ABX1AHA7_9ACTN</name>
<dbReference type="EMBL" id="JAAVJB010000057">
    <property type="protein sequence ID" value="NJP66562.1"/>
    <property type="molecule type" value="Genomic_DNA"/>
</dbReference>
<evidence type="ECO:0000256" key="1">
    <source>
        <dbReference type="SAM" id="MobiDB-lite"/>
    </source>
</evidence>
<evidence type="ECO:0000313" key="3">
    <source>
        <dbReference type="Proteomes" id="UP000746503"/>
    </source>
</evidence>
<evidence type="ECO:0000313" key="2">
    <source>
        <dbReference type="EMBL" id="NJP66562.1"/>
    </source>
</evidence>
<gene>
    <name evidence="2" type="ORF">HCJ92_09750</name>
</gene>
<dbReference type="Proteomes" id="UP000746503">
    <property type="component" value="Unassembled WGS sequence"/>
</dbReference>
<organism evidence="2 3">
    <name type="scientific">Streptomyces spiramenti</name>
    <dbReference type="NCBI Taxonomy" id="2720606"/>
    <lineage>
        <taxon>Bacteria</taxon>
        <taxon>Bacillati</taxon>
        <taxon>Actinomycetota</taxon>
        <taxon>Actinomycetes</taxon>
        <taxon>Kitasatosporales</taxon>
        <taxon>Streptomycetaceae</taxon>
        <taxon>Streptomyces</taxon>
    </lineage>
</organism>
<evidence type="ECO:0008006" key="4">
    <source>
        <dbReference type="Google" id="ProtNLM"/>
    </source>
</evidence>
<proteinExistence type="predicted"/>
<sequence length="384" mass="41520">MMEAAEFQQRTGDGPMRGRSKIVQVDNALTAFHAVPADRPETALIALKAVVRQCEAYVQHKEGKGEGQRLAGVSELQRQAGDGLAKFRTLAAFNELVAEIDRLMERGANPDTDDRALAAAAQEVSRAIPPDNFHAMMEDKVRTLGALSGDPDLPAETRGIIGELMAAAQRVTRMQVPMNGMPGMKITAGEGESAEFTFNVDAQARGGSSFLQGHIAHELTHVATHQAFGSSPVMELVEAGATPEEVRVLATERKQTLLELQQALRNDPAFNDFQESMLSEKLVYGAQPQKLEQYASGFARAGKITEEQRARLVTYGQAAGDASGTLVEYDTVLNQMLVYLHQWGISQGNPFYVLLRAAAQAATDRRNQARGRRGTGQPAPGPAP</sequence>
<feature type="region of interest" description="Disordered" evidence="1">
    <location>
        <begin position="364"/>
        <end position="384"/>
    </location>
</feature>